<sequence length="154" mass="17906">MDSRFRSTVHFFHLSAGDRRRRSFFDGQVGSTIKRKMGRYFAVGSYERDKSSEETQKFQFRDTLTNFYSYLQYLPWRFIFKSKPAVFHTTKKLSSAKLSVLWNAVICLPLSAPLSSFPPFFFEQGRPNPSGAELQALIMADNMPRPEDFFALSF</sequence>
<reference evidence="2" key="1">
    <citation type="submission" date="2022-11" db="UniProtKB">
        <authorList>
            <consortium name="WormBaseParasite"/>
        </authorList>
    </citation>
    <scope>IDENTIFICATION</scope>
</reference>
<dbReference type="Proteomes" id="UP000887565">
    <property type="component" value="Unplaced"/>
</dbReference>
<organism evidence="1 2">
    <name type="scientific">Romanomermis culicivorax</name>
    <name type="common">Nematode worm</name>
    <dbReference type="NCBI Taxonomy" id="13658"/>
    <lineage>
        <taxon>Eukaryota</taxon>
        <taxon>Metazoa</taxon>
        <taxon>Ecdysozoa</taxon>
        <taxon>Nematoda</taxon>
        <taxon>Enoplea</taxon>
        <taxon>Dorylaimia</taxon>
        <taxon>Mermithida</taxon>
        <taxon>Mermithoidea</taxon>
        <taxon>Mermithidae</taxon>
        <taxon>Romanomermis</taxon>
    </lineage>
</organism>
<accession>A0A915I7R9</accession>
<evidence type="ECO:0000313" key="1">
    <source>
        <dbReference type="Proteomes" id="UP000887565"/>
    </source>
</evidence>
<keyword evidence="1" id="KW-1185">Reference proteome</keyword>
<name>A0A915I7R9_ROMCU</name>
<proteinExistence type="predicted"/>
<protein>
    <submittedName>
        <fullName evidence="2">Uncharacterized protein</fullName>
    </submittedName>
</protein>
<dbReference type="AlphaFoldDB" id="A0A915I7R9"/>
<dbReference type="WBParaSite" id="nRc.2.0.1.t10200-RA">
    <property type="protein sequence ID" value="nRc.2.0.1.t10200-RA"/>
    <property type="gene ID" value="nRc.2.0.1.g10200"/>
</dbReference>
<evidence type="ECO:0000313" key="2">
    <source>
        <dbReference type="WBParaSite" id="nRc.2.0.1.t10200-RA"/>
    </source>
</evidence>